<dbReference type="EMBL" id="SWLB01000020">
    <property type="protein sequence ID" value="KAF3325315.1"/>
    <property type="molecule type" value="Genomic_DNA"/>
</dbReference>
<organism evidence="3 4">
    <name type="scientific">Carex littledalei</name>
    <dbReference type="NCBI Taxonomy" id="544730"/>
    <lineage>
        <taxon>Eukaryota</taxon>
        <taxon>Viridiplantae</taxon>
        <taxon>Streptophyta</taxon>
        <taxon>Embryophyta</taxon>
        <taxon>Tracheophyta</taxon>
        <taxon>Spermatophyta</taxon>
        <taxon>Magnoliopsida</taxon>
        <taxon>Liliopsida</taxon>
        <taxon>Poales</taxon>
        <taxon>Cyperaceae</taxon>
        <taxon>Cyperoideae</taxon>
        <taxon>Cariceae</taxon>
        <taxon>Carex</taxon>
        <taxon>Carex subgen. Euthyceras</taxon>
    </lineage>
</organism>
<gene>
    <name evidence="3" type="ORF">FCM35_KLT10386</name>
</gene>
<accession>A0A833QEM2</accession>
<protein>
    <submittedName>
        <fullName evidence="3">KH domain-containing protein</fullName>
    </submittedName>
</protein>
<evidence type="ECO:0000313" key="3">
    <source>
        <dbReference type="EMBL" id="KAF3325315.1"/>
    </source>
</evidence>
<dbReference type="Gene3D" id="3.30.1370.10">
    <property type="entry name" value="K Homology domain, type 1"/>
    <property type="match status" value="1"/>
</dbReference>
<comment type="caution">
    <text evidence="3">The sequence shown here is derived from an EMBL/GenBank/DDBJ whole genome shotgun (WGS) entry which is preliminary data.</text>
</comment>
<dbReference type="InterPro" id="IPR036612">
    <property type="entry name" value="KH_dom_type_1_sf"/>
</dbReference>
<dbReference type="SUPFAM" id="SSF54791">
    <property type="entry name" value="Eukaryotic type KH-domain (KH-domain type I)"/>
    <property type="match status" value="1"/>
</dbReference>
<dbReference type="AlphaFoldDB" id="A0A833QEM2"/>
<dbReference type="Pfam" id="PF00013">
    <property type="entry name" value="KH_1"/>
    <property type="match status" value="1"/>
</dbReference>
<evidence type="ECO:0000313" key="4">
    <source>
        <dbReference type="Proteomes" id="UP000623129"/>
    </source>
</evidence>
<feature type="domain" description="K Homology" evidence="2">
    <location>
        <begin position="36"/>
        <end position="78"/>
    </location>
</feature>
<dbReference type="GO" id="GO:0003723">
    <property type="term" value="F:RNA binding"/>
    <property type="evidence" value="ECO:0007669"/>
    <property type="project" value="UniProtKB-UniRule"/>
</dbReference>
<dbReference type="Proteomes" id="UP000623129">
    <property type="component" value="Unassembled WGS sequence"/>
</dbReference>
<proteinExistence type="predicted"/>
<dbReference type="PROSITE" id="PS50084">
    <property type="entry name" value="KH_TYPE_1"/>
    <property type="match status" value="1"/>
</dbReference>
<evidence type="ECO:0000259" key="2">
    <source>
        <dbReference type="Pfam" id="PF00013"/>
    </source>
</evidence>
<name>A0A833QEM2_9POAL</name>
<keyword evidence="4" id="KW-1185">Reference proteome</keyword>
<keyword evidence="1" id="KW-0694">RNA-binding</keyword>
<reference evidence="3" key="1">
    <citation type="submission" date="2020-01" db="EMBL/GenBank/DDBJ databases">
        <title>Genome sequence of Kobresia littledalei, the first chromosome-level genome in the family Cyperaceae.</title>
        <authorList>
            <person name="Qu G."/>
        </authorList>
    </citation>
    <scope>NUCLEOTIDE SEQUENCE</scope>
    <source>
        <strain evidence="3">C.B.Clarke</strain>
        <tissue evidence="3">Leaf</tissue>
    </source>
</reference>
<dbReference type="OrthoDB" id="5204190at2759"/>
<dbReference type="InterPro" id="IPR004088">
    <property type="entry name" value="KH_dom_type_1"/>
</dbReference>
<evidence type="ECO:0000256" key="1">
    <source>
        <dbReference type="PROSITE-ProRule" id="PRU00117"/>
    </source>
</evidence>
<sequence length="96" mass="9916">MSVTRGEGLEEKMGFSLIGEEKKVAASFLGFATSSPGKVGLVIGIGGETIKSMQAKSGARIQESGDSKCQCPSGFKGDGTKTCEVTSLNHNLCNSI</sequence>